<dbReference type="Gene3D" id="3.10.129.10">
    <property type="entry name" value="Hotdog Thioesterase"/>
    <property type="match status" value="2"/>
</dbReference>
<dbReference type="GO" id="GO:0005739">
    <property type="term" value="C:mitochondrion"/>
    <property type="evidence" value="ECO:0007669"/>
    <property type="project" value="TreeGrafter"/>
</dbReference>
<gene>
    <name evidence="7" type="primary">LOC106152246</name>
</gene>
<reference evidence="7" key="1">
    <citation type="submission" date="2025-08" db="UniProtKB">
        <authorList>
            <consortium name="RefSeq"/>
        </authorList>
    </citation>
    <scope>IDENTIFICATION</scope>
    <source>
        <tissue evidence="7">Gonads</tissue>
    </source>
</reference>
<dbReference type="OrthoDB" id="331699at2759"/>
<dbReference type="GO" id="GO:0047617">
    <property type="term" value="F:fatty acyl-CoA hydrolase activity"/>
    <property type="evidence" value="ECO:0007669"/>
    <property type="project" value="TreeGrafter"/>
</dbReference>
<evidence type="ECO:0000256" key="4">
    <source>
        <dbReference type="ARBA" id="ARBA00022946"/>
    </source>
</evidence>
<dbReference type="PANTHER" id="PTHR12655">
    <property type="entry name" value="ACYL-COA THIOESTERASE"/>
    <property type="match status" value="1"/>
</dbReference>
<name>A0A1S3H510_LINAN</name>
<dbReference type="AlphaFoldDB" id="A0A1S3H510"/>
<comment type="similarity">
    <text evidence="1">Belongs to the acyl coenzyme A hydrolase family.</text>
</comment>
<keyword evidence="6" id="KW-1185">Reference proteome</keyword>
<evidence type="ECO:0000313" key="6">
    <source>
        <dbReference type="Proteomes" id="UP000085678"/>
    </source>
</evidence>
<dbReference type="GO" id="GO:0006637">
    <property type="term" value="P:acyl-CoA metabolic process"/>
    <property type="evidence" value="ECO:0007669"/>
    <property type="project" value="TreeGrafter"/>
</dbReference>
<keyword evidence="4" id="KW-0809">Transit peptide</keyword>
<evidence type="ECO:0000313" key="7">
    <source>
        <dbReference type="RefSeq" id="XP_013381220.1"/>
    </source>
</evidence>
<keyword evidence="2" id="KW-0677">Repeat</keyword>
<dbReference type="SUPFAM" id="SSF54637">
    <property type="entry name" value="Thioesterase/thiol ester dehydrase-isomerase"/>
    <property type="match status" value="2"/>
</dbReference>
<proteinExistence type="inferred from homology"/>
<evidence type="ECO:0000256" key="1">
    <source>
        <dbReference type="ARBA" id="ARBA00010458"/>
    </source>
</evidence>
<dbReference type="InterPro" id="IPR033120">
    <property type="entry name" value="HOTDOG_ACOT"/>
</dbReference>
<organism evidence="6 7">
    <name type="scientific">Lingula anatina</name>
    <name type="common">Brachiopod</name>
    <name type="synonym">Lingula unguis</name>
    <dbReference type="NCBI Taxonomy" id="7574"/>
    <lineage>
        <taxon>Eukaryota</taxon>
        <taxon>Metazoa</taxon>
        <taxon>Spiralia</taxon>
        <taxon>Lophotrochozoa</taxon>
        <taxon>Brachiopoda</taxon>
        <taxon>Linguliformea</taxon>
        <taxon>Lingulata</taxon>
        <taxon>Lingulida</taxon>
        <taxon>Linguloidea</taxon>
        <taxon>Lingulidae</taxon>
        <taxon>Lingula</taxon>
    </lineage>
</organism>
<dbReference type="KEGG" id="lak:106152246"/>
<protein>
    <submittedName>
        <fullName evidence="7">Acyl-coenzyme A thioesterase 9, mitochondrial isoform X1</fullName>
    </submittedName>
</protein>
<dbReference type="CDD" id="cd03442">
    <property type="entry name" value="BFIT_BACH"/>
    <property type="match status" value="2"/>
</dbReference>
<accession>A0A1S3H510</accession>
<dbReference type="FunFam" id="3.10.129.10:FF:000012">
    <property type="entry name" value="Acyl-coenzyme A thioesterase 9, mitochondrial"/>
    <property type="match status" value="1"/>
</dbReference>
<evidence type="ECO:0000256" key="3">
    <source>
        <dbReference type="ARBA" id="ARBA00022801"/>
    </source>
</evidence>
<evidence type="ECO:0000256" key="2">
    <source>
        <dbReference type="ARBA" id="ARBA00022737"/>
    </source>
</evidence>
<feature type="domain" description="HotDog ACOT-type" evidence="5">
    <location>
        <begin position="87"/>
        <end position="214"/>
    </location>
</feature>
<dbReference type="STRING" id="7574.A0A1S3H510"/>
<dbReference type="GeneID" id="106152246"/>
<feature type="domain" description="HotDog ACOT-type" evidence="5">
    <location>
        <begin position="294"/>
        <end position="406"/>
    </location>
</feature>
<sequence length="435" mass="49805">MSAPRAVVRLLRPLCTSNSNASLIFTRRTMCVTKKAIPKPKEVRKELQSIVGATKISSFSDQQNLDILKLSSLLVNDQSELKTRCMKDSYRECIIPLSTDHKLRDRYMTVLKGVRFGRILEDLDTMAVWIGYSHNDNPEIYGQVSPLVIVTALVDRIDLKHEEFVADRDIKIAGHVTWVGKTSMEIEMGVMQELNGEWHELIKAHFLMVARDPLNKRAAIVNPLAPVNDEERALFQKGEVKRALRQQQKDQSLMKVPPNQEEGDIVHGLFLEIIDPEAGTFKRTKKPEGSMWMEEAILKNIHICQWENRNLYGKMFGGFLMRRAFELAWCNASVYSHTRPRVIAVDDIMFQAPVEVGSLLYLSSQVVYTDGPCIQMKVHAETVDPLKAEHKTTNVFHFTFKTDIPKVPRIMPKSYIEAMMYIDGRRHYLETMGQS</sequence>
<dbReference type="PANTHER" id="PTHR12655:SF0">
    <property type="entry name" value="ACYL-COENZYME A THIOESTERASE 9, MITOCHONDRIAL"/>
    <property type="match status" value="1"/>
</dbReference>
<dbReference type="InterPro" id="IPR029069">
    <property type="entry name" value="HotDog_dom_sf"/>
</dbReference>
<evidence type="ECO:0000259" key="5">
    <source>
        <dbReference type="PROSITE" id="PS51770"/>
    </source>
</evidence>
<dbReference type="InParanoid" id="A0A1S3H510"/>
<dbReference type="Proteomes" id="UP000085678">
    <property type="component" value="Unplaced"/>
</dbReference>
<dbReference type="PROSITE" id="PS51770">
    <property type="entry name" value="HOTDOG_ACOT"/>
    <property type="match status" value="2"/>
</dbReference>
<dbReference type="RefSeq" id="XP_013381220.1">
    <property type="nucleotide sequence ID" value="XM_013525766.1"/>
</dbReference>
<keyword evidence="3" id="KW-0378">Hydrolase</keyword>
<dbReference type="FunCoup" id="A0A1S3H510">
    <property type="interactions" value="739"/>
</dbReference>